<gene>
    <name evidence="1" type="ORF">IWW39_000187</name>
</gene>
<dbReference type="AlphaFoldDB" id="A0A9W8GS75"/>
<accession>A0A9W8GS75</accession>
<evidence type="ECO:0000313" key="2">
    <source>
        <dbReference type="Proteomes" id="UP001151516"/>
    </source>
</evidence>
<proteinExistence type="predicted"/>
<name>A0A9W8GS75_9FUNG</name>
<dbReference type="EMBL" id="JANBTX010000003">
    <property type="protein sequence ID" value="KAJ2691127.1"/>
    <property type="molecule type" value="Genomic_DNA"/>
</dbReference>
<reference evidence="1" key="1">
    <citation type="submission" date="2022-07" db="EMBL/GenBank/DDBJ databases">
        <title>Phylogenomic reconstructions and comparative analyses of Kickxellomycotina fungi.</title>
        <authorList>
            <person name="Reynolds N.K."/>
            <person name="Stajich J.E."/>
            <person name="Barry K."/>
            <person name="Grigoriev I.V."/>
            <person name="Crous P."/>
            <person name="Smith M.E."/>
        </authorList>
    </citation>
    <scope>NUCLEOTIDE SEQUENCE</scope>
    <source>
        <strain evidence="1">CBS 109367</strain>
    </source>
</reference>
<organism evidence="1 2">
    <name type="scientific">Coemansia spiralis</name>
    <dbReference type="NCBI Taxonomy" id="417178"/>
    <lineage>
        <taxon>Eukaryota</taxon>
        <taxon>Fungi</taxon>
        <taxon>Fungi incertae sedis</taxon>
        <taxon>Zoopagomycota</taxon>
        <taxon>Kickxellomycotina</taxon>
        <taxon>Kickxellomycetes</taxon>
        <taxon>Kickxellales</taxon>
        <taxon>Kickxellaceae</taxon>
        <taxon>Coemansia</taxon>
    </lineage>
</organism>
<keyword evidence="2" id="KW-1185">Reference proteome</keyword>
<comment type="caution">
    <text evidence="1">The sequence shown here is derived from an EMBL/GenBank/DDBJ whole genome shotgun (WGS) entry which is preliminary data.</text>
</comment>
<dbReference type="Proteomes" id="UP001151516">
    <property type="component" value="Unassembled WGS sequence"/>
</dbReference>
<sequence>MSYACEMHISVESTNLMPSEFNCILQLVGFGRTQWPESKHLRFDTSNEYIDPYKPPKRRDYSKAMVMFNDLLLPALPSLSKITFRGYCVCDLFKGVLIDQLIDEQLSGPRPL</sequence>
<protein>
    <submittedName>
        <fullName evidence="1">Uncharacterized protein</fullName>
    </submittedName>
</protein>
<evidence type="ECO:0000313" key="1">
    <source>
        <dbReference type="EMBL" id="KAJ2691127.1"/>
    </source>
</evidence>